<comment type="subcellular location">
    <subcellularLocation>
        <location evidence="1">Membrane</location>
        <topology evidence="1">Multi-pass membrane protein</topology>
    </subcellularLocation>
</comment>
<proteinExistence type="predicted"/>
<evidence type="ECO:0008006" key="8">
    <source>
        <dbReference type="Google" id="ProtNLM"/>
    </source>
</evidence>
<dbReference type="GO" id="GO:0005829">
    <property type="term" value="C:cytosol"/>
    <property type="evidence" value="ECO:0007669"/>
    <property type="project" value="GOC"/>
</dbReference>
<evidence type="ECO:0000256" key="3">
    <source>
        <dbReference type="ARBA" id="ARBA00022989"/>
    </source>
</evidence>
<keyword evidence="2 5" id="KW-0812">Transmembrane</keyword>
<dbReference type="PANTHER" id="PTHR14856:SF9">
    <property type="entry name" value="PQ-LOOP REPEAT-CONTAINING PROTEIN 1"/>
    <property type="match status" value="1"/>
</dbReference>
<dbReference type="SMART" id="SM00679">
    <property type="entry name" value="CTNS"/>
    <property type="match status" value="1"/>
</dbReference>
<keyword evidence="4 5" id="KW-0472">Membrane</keyword>
<dbReference type="RefSeq" id="XP_019025216.1">
    <property type="nucleotide sequence ID" value="XM_019171703.1"/>
</dbReference>
<reference evidence="6 7" key="3">
    <citation type="journal article" date="2015" name="Genome Announc.">
        <title>Draft Genome Sequence of the Archiascomycetous Yeast Saitoella complicata.</title>
        <authorList>
            <person name="Yamauchi K."/>
            <person name="Kondo S."/>
            <person name="Hamamoto M."/>
            <person name="Takahashi Y."/>
            <person name="Ogura Y."/>
            <person name="Hayashi T."/>
            <person name="Nishida H."/>
        </authorList>
    </citation>
    <scope>NUCLEOTIDE SEQUENCE [LARGE SCALE GENOMIC DNA]</scope>
    <source>
        <strain evidence="6 7">NRRL Y-17804</strain>
    </source>
</reference>
<dbReference type="GO" id="GO:0042147">
    <property type="term" value="P:retrograde transport, endosome to Golgi"/>
    <property type="evidence" value="ECO:0007669"/>
    <property type="project" value="TreeGrafter"/>
</dbReference>
<keyword evidence="7" id="KW-1185">Reference proteome</keyword>
<dbReference type="InterPro" id="IPR052241">
    <property type="entry name" value="SLC66/Scramblase_ANY1"/>
</dbReference>
<comment type="caution">
    <text evidence="6">The sequence shown here is derived from an EMBL/GenBank/DDBJ whole genome shotgun (WGS) entry which is preliminary data.</text>
</comment>
<feature type="transmembrane region" description="Helical" evidence="5">
    <location>
        <begin position="41"/>
        <end position="62"/>
    </location>
</feature>
<name>A0A0E9NH14_SAICN</name>
<evidence type="ECO:0000256" key="5">
    <source>
        <dbReference type="SAM" id="Phobius"/>
    </source>
</evidence>
<feature type="transmembrane region" description="Helical" evidence="5">
    <location>
        <begin position="116"/>
        <end position="137"/>
    </location>
</feature>
<evidence type="ECO:0000256" key="1">
    <source>
        <dbReference type="ARBA" id="ARBA00004141"/>
    </source>
</evidence>
<evidence type="ECO:0000313" key="7">
    <source>
        <dbReference type="Proteomes" id="UP000033140"/>
    </source>
</evidence>
<dbReference type="InterPro" id="IPR006603">
    <property type="entry name" value="PQ-loop_rpt"/>
</dbReference>
<dbReference type="OMA" id="FKMWFFF"/>
<dbReference type="PANTHER" id="PTHR14856">
    <property type="entry name" value="PQ-LOOP REPEAT-CONTAINING PROTEIN 1-LIKE PROTEIN"/>
    <property type="match status" value="1"/>
</dbReference>
<dbReference type="EMBL" id="BACD03000020">
    <property type="protein sequence ID" value="GAO49177.1"/>
    <property type="molecule type" value="Genomic_DNA"/>
</dbReference>
<accession>A0A0E9NH14</accession>
<dbReference type="AlphaFoldDB" id="A0A0E9NH14"/>
<dbReference type="GO" id="GO:0005768">
    <property type="term" value="C:endosome"/>
    <property type="evidence" value="ECO:0007669"/>
    <property type="project" value="TreeGrafter"/>
</dbReference>
<keyword evidence="3 5" id="KW-1133">Transmembrane helix</keyword>
<dbReference type="Proteomes" id="UP000033140">
    <property type="component" value="Unassembled WGS sequence"/>
</dbReference>
<dbReference type="Pfam" id="PF04193">
    <property type="entry name" value="PQ-loop"/>
    <property type="match status" value="1"/>
</dbReference>
<feature type="transmembrane region" description="Helical" evidence="5">
    <location>
        <begin position="68"/>
        <end position="88"/>
    </location>
</feature>
<organism evidence="6 7">
    <name type="scientific">Saitoella complicata (strain BCRC 22490 / CBS 7301 / JCM 7358 / NBRC 10748 / NRRL Y-17804)</name>
    <dbReference type="NCBI Taxonomy" id="698492"/>
    <lineage>
        <taxon>Eukaryota</taxon>
        <taxon>Fungi</taxon>
        <taxon>Dikarya</taxon>
        <taxon>Ascomycota</taxon>
        <taxon>Taphrinomycotina</taxon>
        <taxon>Taphrinomycotina incertae sedis</taxon>
        <taxon>Saitoella</taxon>
    </lineage>
</organism>
<protein>
    <recommendedName>
        <fullName evidence="8">PQ-loop repeat-containing protein 1</fullName>
    </recommendedName>
</protein>
<evidence type="ECO:0000256" key="4">
    <source>
        <dbReference type="ARBA" id="ARBA00023136"/>
    </source>
</evidence>
<dbReference type="STRING" id="698492.A0A0E9NH14"/>
<dbReference type="Gene3D" id="1.20.1280.290">
    <property type="match status" value="1"/>
</dbReference>
<gene>
    <name evidence="6" type="ORF">G7K_3335-t1</name>
</gene>
<dbReference type="GO" id="GO:0016020">
    <property type="term" value="C:membrane"/>
    <property type="evidence" value="ECO:0007669"/>
    <property type="project" value="UniProtKB-SubCell"/>
</dbReference>
<evidence type="ECO:0000313" key="6">
    <source>
        <dbReference type="EMBL" id="GAO49177.1"/>
    </source>
</evidence>
<dbReference type="GO" id="GO:0005802">
    <property type="term" value="C:trans-Golgi network"/>
    <property type="evidence" value="ECO:0007669"/>
    <property type="project" value="TreeGrafter"/>
</dbReference>
<reference evidence="6 7" key="1">
    <citation type="journal article" date="2011" name="J. Gen. Appl. Microbiol.">
        <title>Draft genome sequencing of the enigmatic yeast Saitoella complicata.</title>
        <authorList>
            <person name="Nishida H."/>
            <person name="Hamamoto M."/>
            <person name="Sugiyama J."/>
        </authorList>
    </citation>
    <scope>NUCLEOTIDE SEQUENCE [LARGE SCALE GENOMIC DNA]</scope>
    <source>
        <strain evidence="6 7">NRRL Y-17804</strain>
    </source>
</reference>
<evidence type="ECO:0000256" key="2">
    <source>
        <dbReference type="ARBA" id="ARBA00022692"/>
    </source>
</evidence>
<dbReference type="GO" id="GO:0045332">
    <property type="term" value="P:phospholipid translocation"/>
    <property type="evidence" value="ECO:0007669"/>
    <property type="project" value="TreeGrafter"/>
</dbReference>
<feature type="transmembrane region" description="Helical" evidence="5">
    <location>
        <begin position="6"/>
        <end position="29"/>
    </location>
</feature>
<dbReference type="FunFam" id="1.20.1280.290:FF:000005">
    <property type="entry name" value="PQ-loop repeat-containing protein 1"/>
    <property type="match status" value="1"/>
</dbReference>
<dbReference type="OrthoDB" id="292213at2759"/>
<sequence length="252" mass="28876">MSGWVQWLADVVMGLFFISSPLTSYGDMIWSINKKRSSQGFSIDICGIMLVSSILRVLFWFGKPFETSLFIQAIVMIFTQLVLLKSVLDYRPAHSSHWDGWRRPFDLWQWRRAQTYWEFLGAFAASVILLQILLGWIPSYIELIGFLALGIEATLPIPQAYTNYRNKSCRGFRPSVLVAWIGGDIFKTSYFLFGKPMALQFKLCAVIQTIFDFTCAFQYFWYGTKEVVHVDGSGGTELPTVNNTYKDTVETV</sequence>
<reference evidence="6 7" key="2">
    <citation type="journal article" date="2014" name="J. Gen. Appl. Microbiol.">
        <title>The early diverging ascomycetous budding yeast Saitoella complicata has three histone deacetylases belonging to the Clr6, Hos2, and Rpd3 lineages.</title>
        <authorList>
            <person name="Nishida H."/>
            <person name="Matsumoto T."/>
            <person name="Kondo S."/>
            <person name="Hamamoto M."/>
            <person name="Yoshikawa H."/>
        </authorList>
    </citation>
    <scope>NUCLEOTIDE SEQUENCE [LARGE SCALE GENOMIC DNA]</scope>
    <source>
        <strain evidence="6 7">NRRL Y-17804</strain>
    </source>
</reference>